<dbReference type="AlphaFoldDB" id="A0A6P4YIG3"/>
<dbReference type="PROSITE" id="PS50853">
    <property type="entry name" value="FN3"/>
    <property type="match status" value="3"/>
</dbReference>
<feature type="domain" description="PLAT" evidence="10">
    <location>
        <begin position="610"/>
        <end position="728"/>
    </location>
</feature>
<protein>
    <submittedName>
        <fullName evidence="13">Uncharacterized protein LOC109464289</fullName>
    </submittedName>
</protein>
<evidence type="ECO:0000256" key="3">
    <source>
        <dbReference type="ARBA" id="ARBA00022692"/>
    </source>
</evidence>
<dbReference type="SUPFAM" id="SSF49723">
    <property type="entry name" value="Lipase/lipooxygenase domain (PLAT/LH2 domain)"/>
    <property type="match status" value="1"/>
</dbReference>
<evidence type="ECO:0000313" key="12">
    <source>
        <dbReference type="Proteomes" id="UP000515135"/>
    </source>
</evidence>
<keyword evidence="3 9" id="KW-0812">Transmembrane</keyword>
<comment type="caution">
    <text evidence="7">Lacks conserved residue(s) required for the propagation of feature annotation.</text>
</comment>
<evidence type="ECO:0000256" key="8">
    <source>
        <dbReference type="SAM" id="MobiDB-lite"/>
    </source>
</evidence>
<name>A0A6P4YIG3_BRABE</name>
<dbReference type="PANTHER" id="PTHR10877:SF194">
    <property type="entry name" value="LOCATION OF VULVA DEFECTIVE 1"/>
    <property type="match status" value="1"/>
</dbReference>
<dbReference type="GeneID" id="109464289"/>
<proteinExistence type="inferred from homology"/>
<accession>A0A6P4YIG3</accession>
<dbReference type="Pfam" id="PF01477">
    <property type="entry name" value="PLAT"/>
    <property type="match status" value="1"/>
</dbReference>
<dbReference type="PANTHER" id="PTHR10877">
    <property type="entry name" value="POLYCYSTIN FAMILY MEMBER"/>
    <property type="match status" value="1"/>
</dbReference>
<comment type="subcellular location">
    <subcellularLocation>
        <location evidence="1">Membrane</location>
        <topology evidence="1">Multi-pass membrane protein</topology>
    </subcellularLocation>
</comment>
<keyword evidence="5 9" id="KW-1133">Transmembrane helix</keyword>
<evidence type="ECO:0000256" key="5">
    <source>
        <dbReference type="ARBA" id="ARBA00022989"/>
    </source>
</evidence>
<keyword evidence="6 9" id="KW-0472">Membrane</keyword>
<dbReference type="Gene3D" id="2.60.40.10">
    <property type="entry name" value="Immunoglobulins"/>
    <property type="match status" value="4"/>
</dbReference>
<feature type="transmembrane region" description="Helical" evidence="9">
    <location>
        <begin position="1041"/>
        <end position="1067"/>
    </location>
</feature>
<dbReference type="CDD" id="cd00063">
    <property type="entry name" value="FN3"/>
    <property type="match status" value="4"/>
</dbReference>
<feature type="region of interest" description="Disordered" evidence="8">
    <location>
        <begin position="372"/>
        <end position="391"/>
    </location>
</feature>
<dbReference type="RefSeq" id="XP_019616801.1">
    <property type="nucleotide sequence ID" value="XM_019761242.1"/>
</dbReference>
<keyword evidence="4" id="KW-0732">Signal</keyword>
<dbReference type="Pfam" id="PF08016">
    <property type="entry name" value="PKD_channel"/>
    <property type="match status" value="1"/>
</dbReference>
<keyword evidence="12" id="KW-1185">Reference proteome</keyword>
<dbReference type="GO" id="GO:0005262">
    <property type="term" value="F:calcium channel activity"/>
    <property type="evidence" value="ECO:0007669"/>
    <property type="project" value="TreeGrafter"/>
</dbReference>
<dbReference type="SUPFAM" id="SSF49265">
    <property type="entry name" value="Fibronectin type III"/>
    <property type="match status" value="2"/>
</dbReference>
<dbReference type="FunFam" id="2.60.60.20:FF:000025">
    <property type="entry name" value="Predicted protein"/>
    <property type="match status" value="1"/>
</dbReference>
<dbReference type="SMART" id="SM00308">
    <property type="entry name" value="LH2"/>
    <property type="match status" value="1"/>
</dbReference>
<dbReference type="GO" id="GO:0050982">
    <property type="term" value="P:detection of mechanical stimulus"/>
    <property type="evidence" value="ECO:0007669"/>
    <property type="project" value="TreeGrafter"/>
</dbReference>
<feature type="transmembrane region" description="Helical" evidence="9">
    <location>
        <begin position="812"/>
        <end position="831"/>
    </location>
</feature>
<evidence type="ECO:0000259" key="11">
    <source>
        <dbReference type="PROSITE" id="PS50853"/>
    </source>
</evidence>
<feature type="transmembrane region" description="Helical" evidence="9">
    <location>
        <begin position="880"/>
        <end position="898"/>
    </location>
</feature>
<dbReference type="InterPro" id="IPR001024">
    <property type="entry name" value="PLAT/LH2_dom"/>
</dbReference>
<dbReference type="Pfam" id="PF00041">
    <property type="entry name" value="fn3"/>
    <property type="match status" value="4"/>
</dbReference>
<evidence type="ECO:0000256" key="7">
    <source>
        <dbReference type="PROSITE-ProRule" id="PRU00152"/>
    </source>
</evidence>
<dbReference type="Gene3D" id="2.60.60.20">
    <property type="entry name" value="PLAT/LH2 domain"/>
    <property type="match status" value="1"/>
</dbReference>
<evidence type="ECO:0000256" key="1">
    <source>
        <dbReference type="ARBA" id="ARBA00004141"/>
    </source>
</evidence>
<sequence>MLCNTQIEVGDFDGYGLNGGLYLTMDQTDSPQFLTCSAATYTSLTISWVKPRAPLIGYRMNYTSVGDSPAEVYLTDAGPETEEQILQHVLADREYSVTLVAVGMYKEMTPPPEDFRVKDITETSITVSWIQRTNSLAIGYRMWIGRSDIAGSLFTQFVPTGQTDLTFSDLSPATEYVISATSINRYNEGPAVNIIAVTKTPSPTALYVKQKTTNTVIISWSPPEAVITAYNITYTGNGRSTSVMEPGDVDSCKLTGLVPGSQYDIDLVAVSRLGRSLAVSTSVITDTDPPSRLNVTKSSTTWLFLEWTPPVANILSYNLEISDQYGSTRAFLGLEGHTMSYNVTDLVPETTYVFKMGAFSKYGRSVDITYSSSTVTSPGRSTEPPSVSQTSTPAFVQTVSAVIDVLPKQKMQHASDSDNALENDLIHTSATDLSPRQQLKVLKEKKKEKEDMKPTVQILSRENYALSMSAVGCSSWDDDTNQWGLEDCDADIDLEDGVISCTCPMTEWKVSVGTMTLQLPNSINFINAFKNFLHLSDNSVVFSIVVSEFILYLLLMVLLCVDFHQLSKAFRRPFTRQVSPITGASGGAKNRSEPLCKVSLVPPDRMVARHVYQLTVTTGSMFGAGTTSRIGFQLFGSEATSPVKMLNPKGEALLRGSTLHFVMPVRESLGEVLLLHIWHDNSGEGDTASWFLGSFVVRDMETGVVSYFTCNDWLSTEKGDGEVQKVIHTSTEDELTSFTNVFNEATRDVFYDKQLWTSALVAALGSLFTKAQRLSCCFTLLNTMMLSSAMWYKAENTTADTRVLNLGFVRFTMQIFVLAVGLAAIFSLPFLTKPQVILKEDLQLNLWNSTAPKKVYPTAISDVKSIRKKKKELNEKSASVLKEFILLFIFVVLLFYIAQADKDQHAFDETQSLANNILQEYDAIKTPDQFYAWTEDVLLPTLYPATWYNGRDMKYLDRQFAHNTGSFRLGPPRLTQVRQLPGDLGFERFVDLQTAAWWDACFKHILGLVVFINTISLLRVVRFSQTIGKLLALPGIMKEELLSFLVVAAIAFIAFISSAHLIFGIHMESYADLYHTTFALFEMMLGSFFAQDILDSNPVTGPIFFSSFMICIFILLMNFLMTIVCDAISADVYVTHDQELGEYIWKSFRAMLGFHSTPDKENKPDEPNMKGLEANIFIIQEKLDEGLDICNSILPSRKDQKLYRN</sequence>
<dbReference type="InterPro" id="IPR036392">
    <property type="entry name" value="PLAT/LH2_dom_sf"/>
</dbReference>
<evidence type="ECO:0000313" key="13">
    <source>
        <dbReference type="RefSeq" id="XP_019616801.1"/>
    </source>
</evidence>
<dbReference type="InterPro" id="IPR036116">
    <property type="entry name" value="FN3_sf"/>
</dbReference>
<dbReference type="GO" id="GO:0016020">
    <property type="term" value="C:membrane"/>
    <property type="evidence" value="ECO:0007669"/>
    <property type="project" value="UniProtKB-SubCell"/>
</dbReference>
<dbReference type="InterPro" id="IPR013122">
    <property type="entry name" value="PKD1_2_channel"/>
</dbReference>
<dbReference type="OrthoDB" id="6130531at2759"/>
<gene>
    <name evidence="13" type="primary">LOC109464289</name>
</gene>
<feature type="domain" description="Fibronectin type-III" evidence="11">
    <location>
        <begin position="204"/>
        <end position="288"/>
    </location>
</feature>
<evidence type="ECO:0000256" key="2">
    <source>
        <dbReference type="ARBA" id="ARBA00007200"/>
    </source>
</evidence>
<evidence type="ECO:0000256" key="4">
    <source>
        <dbReference type="ARBA" id="ARBA00022729"/>
    </source>
</evidence>
<dbReference type="Proteomes" id="UP000515135">
    <property type="component" value="Unplaced"/>
</dbReference>
<feature type="domain" description="Fibronectin type-III" evidence="11">
    <location>
        <begin position="289"/>
        <end position="385"/>
    </location>
</feature>
<evidence type="ECO:0000256" key="9">
    <source>
        <dbReference type="SAM" id="Phobius"/>
    </source>
</evidence>
<reference evidence="13" key="1">
    <citation type="submission" date="2025-08" db="UniProtKB">
        <authorList>
            <consortium name="RefSeq"/>
        </authorList>
    </citation>
    <scope>IDENTIFICATION</scope>
    <source>
        <tissue evidence="13">Gonad</tissue>
    </source>
</reference>
<feature type="domain" description="Fibronectin type-III" evidence="11">
    <location>
        <begin position="111"/>
        <end position="203"/>
    </location>
</feature>
<dbReference type="SMART" id="SM00060">
    <property type="entry name" value="FN3"/>
    <property type="match status" value="4"/>
</dbReference>
<dbReference type="KEGG" id="bbel:109464289"/>
<comment type="similarity">
    <text evidence="2">Belongs to the polycystin family.</text>
</comment>
<organism evidence="12 13">
    <name type="scientific">Branchiostoma belcheri</name>
    <name type="common">Amphioxus</name>
    <dbReference type="NCBI Taxonomy" id="7741"/>
    <lineage>
        <taxon>Eukaryota</taxon>
        <taxon>Metazoa</taxon>
        <taxon>Chordata</taxon>
        <taxon>Cephalochordata</taxon>
        <taxon>Leptocardii</taxon>
        <taxon>Amphioxiformes</taxon>
        <taxon>Branchiostomatidae</taxon>
        <taxon>Branchiostoma</taxon>
    </lineage>
</organism>
<feature type="transmembrane region" description="Helical" evidence="9">
    <location>
        <begin position="1002"/>
        <end position="1021"/>
    </location>
</feature>
<dbReference type="InterPro" id="IPR003961">
    <property type="entry name" value="FN3_dom"/>
</dbReference>
<feature type="transmembrane region" description="Helical" evidence="9">
    <location>
        <begin position="774"/>
        <end position="792"/>
    </location>
</feature>
<feature type="transmembrane region" description="Helical" evidence="9">
    <location>
        <begin position="1102"/>
        <end position="1121"/>
    </location>
</feature>
<evidence type="ECO:0000259" key="10">
    <source>
        <dbReference type="PROSITE" id="PS50095"/>
    </source>
</evidence>
<evidence type="ECO:0000256" key="6">
    <source>
        <dbReference type="ARBA" id="ARBA00023136"/>
    </source>
</evidence>
<feature type="transmembrane region" description="Helical" evidence="9">
    <location>
        <begin position="540"/>
        <end position="561"/>
    </location>
</feature>
<dbReference type="PROSITE" id="PS50095">
    <property type="entry name" value="PLAT"/>
    <property type="match status" value="1"/>
</dbReference>
<dbReference type="InterPro" id="IPR013783">
    <property type="entry name" value="Ig-like_fold"/>
</dbReference>
<dbReference type="InterPro" id="IPR051223">
    <property type="entry name" value="Polycystin"/>
</dbReference>